<accession>A0AAC9W2K3</accession>
<keyword evidence="2" id="KW-0812">Transmembrane</keyword>
<dbReference type="SUPFAM" id="SSF51735">
    <property type="entry name" value="NAD(P)-binding Rossmann-fold domains"/>
    <property type="match status" value="1"/>
</dbReference>
<organism evidence="4 5">
    <name type="scientific">Eubacterium limosum</name>
    <dbReference type="NCBI Taxonomy" id="1736"/>
    <lineage>
        <taxon>Bacteria</taxon>
        <taxon>Bacillati</taxon>
        <taxon>Bacillota</taxon>
        <taxon>Clostridia</taxon>
        <taxon>Eubacteriales</taxon>
        <taxon>Eubacteriaceae</taxon>
        <taxon>Eubacterium</taxon>
    </lineage>
</organism>
<dbReference type="InterPro" id="IPR001509">
    <property type="entry name" value="Epimerase_deHydtase"/>
</dbReference>
<dbReference type="Proteomes" id="UP000192391">
    <property type="component" value="Chromosome"/>
</dbReference>
<dbReference type="PANTHER" id="PTHR43000">
    <property type="entry name" value="DTDP-D-GLUCOSE 4,6-DEHYDRATASE-RELATED"/>
    <property type="match status" value="1"/>
</dbReference>
<dbReference type="AlphaFoldDB" id="A0AAC9W2K3"/>
<sequence>MDNTVIVIGGNGFIGFSVIIELLRRKINVKYLDINWPEDQFRYDSVEYCIGDIWDNKFFQKALKGVSCVMDFVSTSMPNTNDISLNNEINNTLRYHDYILSTMNYCNISKYIFPSSGGAIYGNKEFGFAYETDVLRPTTPYGVGKQMTEEIIRYYYEKCGISACILRIGNVYGSPRIRSKAQGVIDVFIQNALRGEKITIWGNARSSVRDYIYLEDVAVSIADICQTDFNDLRIYNVGTGIGTNLMQIINLIEEKLGKEVQCDYKEFMASGINSIVLSNDKIANEIGWKAKVSLDEGIRRTIETKRSLLNV</sequence>
<keyword evidence="2" id="KW-0472">Membrane</keyword>
<feature type="transmembrane region" description="Helical" evidence="2">
    <location>
        <begin position="6"/>
        <end position="23"/>
    </location>
</feature>
<dbReference type="RefSeq" id="WP_038353740.1">
    <property type="nucleotide sequence ID" value="NZ_CP019962.1"/>
</dbReference>
<comment type="similarity">
    <text evidence="1">Belongs to the NAD(P)-dependent epimerase/dehydratase family.</text>
</comment>
<dbReference type="InterPro" id="IPR036291">
    <property type="entry name" value="NAD(P)-bd_dom_sf"/>
</dbReference>
<evidence type="ECO:0000256" key="2">
    <source>
        <dbReference type="SAM" id="Phobius"/>
    </source>
</evidence>
<dbReference type="KEGG" id="elim:B2M23_06610"/>
<gene>
    <name evidence="4" type="ORF">B2M23_06610</name>
</gene>
<reference evidence="5" key="1">
    <citation type="journal article" date="2017" name="Sci. Rep.">
        <title>Determination of the Genome and Primary Transcriptome of Syngas Fermenting Eubacterium limosum ATCC 8486.</title>
        <authorList>
            <person name="Song Y."/>
            <person name="Shin J."/>
            <person name="Jeong Y."/>
            <person name="Jin S."/>
            <person name="Lee J.K."/>
            <person name="Kim D.R."/>
            <person name="Kim S.C."/>
            <person name="Cho S."/>
            <person name="Cho B.K."/>
        </authorList>
    </citation>
    <scope>NUCLEOTIDE SEQUENCE [LARGE SCALE GENOMIC DNA]</scope>
    <source>
        <strain evidence="5">ATCC 8486</strain>
    </source>
</reference>
<dbReference type="Gene3D" id="3.40.50.720">
    <property type="entry name" value="NAD(P)-binding Rossmann-like Domain"/>
    <property type="match status" value="1"/>
</dbReference>
<keyword evidence="2" id="KW-1133">Transmembrane helix</keyword>
<dbReference type="EMBL" id="CP019962">
    <property type="protein sequence ID" value="ARD65231.1"/>
    <property type="molecule type" value="Genomic_DNA"/>
</dbReference>
<name>A0AAC9W2K3_EUBLI</name>
<feature type="domain" description="NAD-dependent epimerase/dehydratase" evidence="3">
    <location>
        <begin position="5"/>
        <end position="238"/>
    </location>
</feature>
<evidence type="ECO:0000313" key="4">
    <source>
        <dbReference type="EMBL" id="ARD65231.1"/>
    </source>
</evidence>
<evidence type="ECO:0000259" key="3">
    <source>
        <dbReference type="Pfam" id="PF01370"/>
    </source>
</evidence>
<proteinExistence type="inferred from homology"/>
<dbReference type="Pfam" id="PF01370">
    <property type="entry name" value="Epimerase"/>
    <property type="match status" value="1"/>
</dbReference>
<evidence type="ECO:0000256" key="1">
    <source>
        <dbReference type="ARBA" id="ARBA00007637"/>
    </source>
</evidence>
<evidence type="ECO:0000313" key="5">
    <source>
        <dbReference type="Proteomes" id="UP000192391"/>
    </source>
</evidence>
<protein>
    <recommendedName>
        <fullName evidence="3">NAD-dependent epimerase/dehydratase domain-containing protein</fullName>
    </recommendedName>
</protein>